<feature type="transmembrane region" description="Helical" evidence="1">
    <location>
        <begin position="12"/>
        <end position="30"/>
    </location>
</feature>
<keyword evidence="1" id="KW-1133">Transmembrane helix</keyword>
<proteinExistence type="predicted"/>
<evidence type="ECO:0000256" key="1">
    <source>
        <dbReference type="SAM" id="Phobius"/>
    </source>
</evidence>
<comment type="caution">
    <text evidence="2">The sequence shown here is derived from an EMBL/GenBank/DDBJ whole genome shotgun (WGS) entry which is preliminary data.</text>
</comment>
<keyword evidence="3" id="KW-1185">Reference proteome</keyword>
<organism evidence="2 3">
    <name type="scientific">Bellilinea caldifistulae</name>
    <dbReference type="NCBI Taxonomy" id="360411"/>
    <lineage>
        <taxon>Bacteria</taxon>
        <taxon>Bacillati</taxon>
        <taxon>Chloroflexota</taxon>
        <taxon>Anaerolineae</taxon>
        <taxon>Anaerolineales</taxon>
        <taxon>Anaerolineaceae</taxon>
        <taxon>Bellilinea</taxon>
    </lineage>
</organism>
<reference evidence="2 3" key="1">
    <citation type="submission" date="2015-07" db="EMBL/GenBank/DDBJ databases">
        <title>Draft genome of Bellilinea caldifistulae DSM 17877.</title>
        <authorList>
            <person name="Hemp J."/>
            <person name="Ward L.M."/>
            <person name="Pace L.A."/>
            <person name="Fischer W.W."/>
        </authorList>
    </citation>
    <scope>NUCLEOTIDE SEQUENCE [LARGE SCALE GENOMIC DNA]</scope>
    <source>
        <strain evidence="2 3">GOMI-1</strain>
    </source>
</reference>
<keyword evidence="1" id="KW-0472">Membrane</keyword>
<evidence type="ECO:0000313" key="2">
    <source>
        <dbReference type="EMBL" id="KPL77753.1"/>
    </source>
</evidence>
<keyword evidence="1" id="KW-0812">Transmembrane</keyword>
<sequence>MPSIGDITLTIAPYVIGFIVAFVGFIIFSLSRQRKLFNFLGADKKARQSVVYLSSLLIPRGCAVGFDGLPRSYQGITIPTEELSISARLAKALTVDAFEYIPPVVRKSLQEKYAFFRPLTVSVNASPMEESEINFSTRSIITAGSQGYNVVTNYCVIHNLVQLQISHNGTAIQVMKGKDKGEVIRPASNQHDIAILERVIDQTRNDTTIIIGAGLGVIGTMGAIQYLIDHWQELDKTYRNREFALVLQFGPTGKLSFEDILKGTIVRRIPEK</sequence>
<accession>A0A0P6Y7W9</accession>
<feature type="transmembrane region" description="Helical" evidence="1">
    <location>
        <begin position="208"/>
        <end position="228"/>
    </location>
</feature>
<name>A0A0P6Y7W9_9CHLR</name>
<dbReference type="RefSeq" id="WP_061914307.1">
    <property type="nucleotide sequence ID" value="NZ_DF967971.1"/>
</dbReference>
<protein>
    <submittedName>
        <fullName evidence="2">Uncharacterized protein</fullName>
    </submittedName>
</protein>
<dbReference type="EMBL" id="LGHJ01000008">
    <property type="protein sequence ID" value="KPL77753.1"/>
    <property type="molecule type" value="Genomic_DNA"/>
</dbReference>
<dbReference type="AlphaFoldDB" id="A0A0P6Y7W9"/>
<evidence type="ECO:0000313" key="3">
    <source>
        <dbReference type="Proteomes" id="UP000050514"/>
    </source>
</evidence>
<gene>
    <name evidence="2" type="ORF">AC812_02585</name>
</gene>
<dbReference type="Proteomes" id="UP000050514">
    <property type="component" value="Unassembled WGS sequence"/>
</dbReference>